<dbReference type="EMBL" id="NMUH01009090">
    <property type="protein sequence ID" value="MQM19656.1"/>
    <property type="molecule type" value="Genomic_DNA"/>
</dbReference>
<accession>A0A843XJZ7</accession>
<organism evidence="2 3">
    <name type="scientific">Colocasia esculenta</name>
    <name type="common">Wild taro</name>
    <name type="synonym">Arum esculentum</name>
    <dbReference type="NCBI Taxonomy" id="4460"/>
    <lineage>
        <taxon>Eukaryota</taxon>
        <taxon>Viridiplantae</taxon>
        <taxon>Streptophyta</taxon>
        <taxon>Embryophyta</taxon>
        <taxon>Tracheophyta</taxon>
        <taxon>Spermatophyta</taxon>
        <taxon>Magnoliopsida</taxon>
        <taxon>Liliopsida</taxon>
        <taxon>Araceae</taxon>
        <taxon>Aroideae</taxon>
        <taxon>Colocasieae</taxon>
        <taxon>Colocasia</taxon>
    </lineage>
</organism>
<feature type="compositionally biased region" description="Low complexity" evidence="1">
    <location>
        <begin position="48"/>
        <end position="63"/>
    </location>
</feature>
<reference evidence="2" key="1">
    <citation type="submission" date="2017-07" db="EMBL/GenBank/DDBJ databases">
        <title>Taro Niue Genome Assembly and Annotation.</title>
        <authorList>
            <person name="Atibalentja N."/>
            <person name="Keating K."/>
            <person name="Fields C.J."/>
        </authorList>
    </citation>
    <scope>NUCLEOTIDE SEQUENCE</scope>
    <source>
        <strain evidence="2">Niue_2</strain>
        <tissue evidence="2">Leaf</tissue>
    </source>
</reference>
<feature type="compositionally biased region" description="Basic residues" evidence="1">
    <location>
        <begin position="1"/>
        <end position="11"/>
    </location>
</feature>
<feature type="region of interest" description="Disordered" evidence="1">
    <location>
        <begin position="153"/>
        <end position="187"/>
    </location>
</feature>
<evidence type="ECO:0000256" key="1">
    <source>
        <dbReference type="SAM" id="MobiDB-lite"/>
    </source>
</evidence>
<feature type="region of interest" description="Disordered" evidence="1">
    <location>
        <begin position="1"/>
        <end position="27"/>
    </location>
</feature>
<dbReference type="AlphaFoldDB" id="A0A843XJZ7"/>
<evidence type="ECO:0000313" key="2">
    <source>
        <dbReference type="EMBL" id="MQM19656.1"/>
    </source>
</evidence>
<keyword evidence="3" id="KW-1185">Reference proteome</keyword>
<evidence type="ECO:0000313" key="3">
    <source>
        <dbReference type="Proteomes" id="UP000652761"/>
    </source>
</evidence>
<sequence>MSLGTKYRKEKGGRTLPLSPITWGSRRWPPLSLPASPLLGVAAAGTPCSFPSRPLLPSLPTAGGRRRGEGSEKGRGGAKPLLPPPPSRTAAAPARCRCLLPPLLLVHRPLPLLAPATAAAMPWMGRRRAREEEEGGRALRVSLPLLCFAQRQIGKGPNENGKEKNGKKRKMAGAKTQMANVKLCKTP</sequence>
<protein>
    <submittedName>
        <fullName evidence="2">Uncharacterized protein</fullName>
    </submittedName>
</protein>
<comment type="caution">
    <text evidence="2">The sequence shown here is derived from an EMBL/GenBank/DDBJ whole genome shotgun (WGS) entry which is preliminary data.</text>
</comment>
<dbReference type="Proteomes" id="UP000652761">
    <property type="component" value="Unassembled WGS sequence"/>
</dbReference>
<gene>
    <name evidence="2" type="ORF">Taro_052665</name>
</gene>
<feature type="compositionally biased region" description="Basic and acidic residues" evidence="1">
    <location>
        <begin position="66"/>
        <end position="75"/>
    </location>
</feature>
<feature type="region of interest" description="Disordered" evidence="1">
    <location>
        <begin position="48"/>
        <end position="91"/>
    </location>
</feature>
<proteinExistence type="predicted"/>
<name>A0A843XJZ7_COLES</name>